<dbReference type="InterPro" id="IPR041698">
    <property type="entry name" value="Methyltransf_25"/>
</dbReference>
<keyword evidence="5" id="KW-1185">Reference proteome</keyword>
<dbReference type="Pfam" id="PF13649">
    <property type="entry name" value="Methyltransf_25"/>
    <property type="match status" value="1"/>
</dbReference>
<proteinExistence type="predicted"/>
<reference evidence="4" key="1">
    <citation type="submission" date="2023-06" db="EMBL/GenBank/DDBJ databases">
        <title>Genome-scale phylogeny and comparative genomics of the fungal order Sordariales.</title>
        <authorList>
            <consortium name="Lawrence Berkeley National Laboratory"/>
            <person name="Hensen N."/>
            <person name="Bonometti L."/>
            <person name="Westerberg I."/>
            <person name="Brannstrom I.O."/>
            <person name="Guillou S."/>
            <person name="Cros-Aarteil S."/>
            <person name="Calhoun S."/>
            <person name="Haridas S."/>
            <person name="Kuo A."/>
            <person name="Mondo S."/>
            <person name="Pangilinan J."/>
            <person name="Riley R."/>
            <person name="Labutti K."/>
            <person name="Andreopoulos B."/>
            <person name="Lipzen A."/>
            <person name="Chen C."/>
            <person name="Yanf M."/>
            <person name="Daum C."/>
            <person name="Ng V."/>
            <person name="Clum A."/>
            <person name="Steindorff A."/>
            <person name="Ohm R."/>
            <person name="Martin F."/>
            <person name="Silar P."/>
            <person name="Natvig D."/>
            <person name="Lalanne C."/>
            <person name="Gautier V."/>
            <person name="Ament-Velasquez S.L."/>
            <person name="Kruys A."/>
            <person name="Hutchinson M.I."/>
            <person name="Powell A.J."/>
            <person name="Barry K."/>
            <person name="Miller A.N."/>
            <person name="Grigoriev I.V."/>
            <person name="Debuchy R."/>
            <person name="Gladieux P."/>
            <person name="Thoren M.H."/>
            <person name="Johannesson H."/>
        </authorList>
    </citation>
    <scope>NUCLEOTIDE SEQUENCE</scope>
    <source>
        <strain evidence="4">PSN4</strain>
    </source>
</reference>
<gene>
    <name evidence="4" type="ORF">QBC47DRAFT_329914</name>
</gene>
<sequence>MADTKSRLKQSYDAIAERYTDWAVKNSALRIKYLDRLLSLLPPTANNSGPLKALELGCGAGVPVTQTLLASPGGRKFSVVANDLSDSQLALGRAKLGEGPNVGVEWLQGDMNSLEFAEGSFDVVIALYSIIHLPRDEQPEMLRKVAKWLKPGGLVLVNFGIEEVEAEETEDWLGAWMVWSGWGVEGSMGKVKETGLEVVVEEVSPGDGVDASFLWVIARKSVDG</sequence>
<organism evidence="4 5">
    <name type="scientific">Echria macrotheca</name>
    <dbReference type="NCBI Taxonomy" id="438768"/>
    <lineage>
        <taxon>Eukaryota</taxon>
        <taxon>Fungi</taxon>
        <taxon>Dikarya</taxon>
        <taxon>Ascomycota</taxon>
        <taxon>Pezizomycotina</taxon>
        <taxon>Sordariomycetes</taxon>
        <taxon>Sordariomycetidae</taxon>
        <taxon>Sordariales</taxon>
        <taxon>Schizotheciaceae</taxon>
        <taxon>Echria</taxon>
    </lineage>
</organism>
<name>A0AAJ0B413_9PEZI</name>
<feature type="domain" description="Methyltransferase" evidence="3">
    <location>
        <begin position="54"/>
        <end position="153"/>
    </location>
</feature>
<dbReference type="EMBL" id="MU839842">
    <property type="protein sequence ID" value="KAK1751299.1"/>
    <property type="molecule type" value="Genomic_DNA"/>
</dbReference>
<dbReference type="SUPFAM" id="SSF53335">
    <property type="entry name" value="S-adenosyl-L-methionine-dependent methyltransferases"/>
    <property type="match status" value="1"/>
</dbReference>
<keyword evidence="2" id="KW-0808">Transferase</keyword>
<evidence type="ECO:0000256" key="2">
    <source>
        <dbReference type="ARBA" id="ARBA00022679"/>
    </source>
</evidence>
<accession>A0AAJ0B413</accession>
<comment type="caution">
    <text evidence="4">The sequence shown here is derived from an EMBL/GenBank/DDBJ whole genome shotgun (WGS) entry which is preliminary data.</text>
</comment>
<dbReference type="Gene3D" id="3.40.50.150">
    <property type="entry name" value="Vaccinia Virus protein VP39"/>
    <property type="match status" value="1"/>
</dbReference>
<dbReference type="GO" id="GO:0008168">
    <property type="term" value="F:methyltransferase activity"/>
    <property type="evidence" value="ECO:0007669"/>
    <property type="project" value="UniProtKB-KW"/>
</dbReference>
<protein>
    <submittedName>
        <fullName evidence="4">O-methyltransferase</fullName>
    </submittedName>
</protein>
<evidence type="ECO:0000256" key="1">
    <source>
        <dbReference type="ARBA" id="ARBA00022603"/>
    </source>
</evidence>
<evidence type="ECO:0000313" key="5">
    <source>
        <dbReference type="Proteomes" id="UP001239445"/>
    </source>
</evidence>
<dbReference type="CDD" id="cd02440">
    <property type="entry name" value="AdoMet_MTases"/>
    <property type="match status" value="1"/>
</dbReference>
<dbReference type="InterPro" id="IPR029063">
    <property type="entry name" value="SAM-dependent_MTases_sf"/>
</dbReference>
<evidence type="ECO:0000313" key="4">
    <source>
        <dbReference type="EMBL" id="KAK1751299.1"/>
    </source>
</evidence>
<keyword evidence="1" id="KW-0489">Methyltransferase</keyword>
<dbReference type="PANTHER" id="PTHR43861:SF1">
    <property type="entry name" value="TRANS-ACONITATE 2-METHYLTRANSFERASE"/>
    <property type="match status" value="1"/>
</dbReference>
<dbReference type="GO" id="GO:0032259">
    <property type="term" value="P:methylation"/>
    <property type="evidence" value="ECO:0007669"/>
    <property type="project" value="UniProtKB-KW"/>
</dbReference>
<dbReference type="Proteomes" id="UP001239445">
    <property type="component" value="Unassembled WGS sequence"/>
</dbReference>
<dbReference type="AlphaFoldDB" id="A0AAJ0B413"/>
<evidence type="ECO:0000259" key="3">
    <source>
        <dbReference type="Pfam" id="PF13649"/>
    </source>
</evidence>
<dbReference type="PANTHER" id="PTHR43861">
    <property type="entry name" value="TRANS-ACONITATE 2-METHYLTRANSFERASE-RELATED"/>
    <property type="match status" value="1"/>
</dbReference>